<reference evidence="1 2" key="1">
    <citation type="submission" date="2005-09" db="EMBL/GenBank/DDBJ databases">
        <authorList>
            <person name="Mural R.J."/>
            <person name="Li P.W."/>
            <person name="Adams M.D."/>
            <person name="Amanatides P.G."/>
            <person name="Baden-Tillson H."/>
            <person name="Barnstead M."/>
            <person name="Chin S.H."/>
            <person name="Dew I."/>
            <person name="Evans C.A."/>
            <person name="Ferriera S."/>
            <person name="Flanigan M."/>
            <person name="Fosler C."/>
            <person name="Glodek A."/>
            <person name="Gu Z."/>
            <person name="Holt R.A."/>
            <person name="Jennings D."/>
            <person name="Kraft C.L."/>
            <person name="Lu F."/>
            <person name="Nguyen T."/>
            <person name="Nusskern D.R."/>
            <person name="Pfannkoch C.M."/>
            <person name="Sitter C."/>
            <person name="Sutton G.G."/>
            <person name="Venter J.C."/>
            <person name="Wang Z."/>
            <person name="Woodage T."/>
            <person name="Zheng X.H."/>
            <person name="Zhong F."/>
        </authorList>
    </citation>
    <scope>NUCLEOTIDE SEQUENCE [LARGE SCALE GENOMIC DNA]</scope>
    <source>
        <strain>BN</strain>
        <strain evidence="2">Sprague-Dawley</strain>
    </source>
</reference>
<evidence type="ECO:0000313" key="1">
    <source>
        <dbReference type="EMBL" id="EDL77649.1"/>
    </source>
</evidence>
<dbReference type="AlphaFoldDB" id="A6I1S8"/>
<sequence>MDRQREWLACDRPNWRLIPWTRTTLTIPMKC</sequence>
<evidence type="ECO:0000313" key="2">
    <source>
        <dbReference type="Proteomes" id="UP000234681"/>
    </source>
</evidence>
<dbReference type="Proteomes" id="UP000234681">
    <property type="component" value="Chromosome 8"/>
</dbReference>
<protein>
    <submittedName>
        <fullName evidence="1">RCG25425</fullName>
    </submittedName>
</protein>
<gene>
    <name evidence="1" type="ORF">rCG_25425</name>
</gene>
<proteinExistence type="predicted"/>
<organism evidence="1 2">
    <name type="scientific">Rattus norvegicus</name>
    <name type="common">Rat</name>
    <dbReference type="NCBI Taxonomy" id="10116"/>
    <lineage>
        <taxon>Eukaryota</taxon>
        <taxon>Metazoa</taxon>
        <taxon>Chordata</taxon>
        <taxon>Craniata</taxon>
        <taxon>Vertebrata</taxon>
        <taxon>Euteleostomi</taxon>
        <taxon>Mammalia</taxon>
        <taxon>Eutheria</taxon>
        <taxon>Euarchontoglires</taxon>
        <taxon>Glires</taxon>
        <taxon>Rodentia</taxon>
        <taxon>Myomorpha</taxon>
        <taxon>Muroidea</taxon>
        <taxon>Muridae</taxon>
        <taxon>Murinae</taxon>
        <taxon>Rattus</taxon>
    </lineage>
</organism>
<name>A6I1S8_RAT</name>
<dbReference type="EMBL" id="CH473954">
    <property type="protein sequence ID" value="EDL77649.1"/>
    <property type="molecule type" value="Genomic_DNA"/>
</dbReference>
<accession>A6I1S8</accession>